<dbReference type="PANTHER" id="PTHR43437">
    <property type="entry name" value="HYDROXYACYL-THIOESTER DEHYDRATASE TYPE 2, MITOCHONDRIAL-RELATED"/>
    <property type="match status" value="1"/>
</dbReference>
<dbReference type="SUPFAM" id="SSF54637">
    <property type="entry name" value="Thioesterase/thiol ester dehydrase-isomerase"/>
    <property type="match status" value="1"/>
</dbReference>
<dbReference type="Gene3D" id="3.10.129.10">
    <property type="entry name" value="Hotdog Thioesterase"/>
    <property type="match status" value="1"/>
</dbReference>
<protein>
    <submittedName>
        <fullName evidence="2">3-hydroxybutyryl-CoA dehydratase</fullName>
        <ecNumber evidence="2">4.2.1.55</ecNumber>
    </submittedName>
</protein>
<evidence type="ECO:0000313" key="3">
    <source>
        <dbReference type="Proteomes" id="UP001238088"/>
    </source>
</evidence>
<dbReference type="EC" id="4.2.1.55" evidence="2"/>
<dbReference type="PANTHER" id="PTHR43437:SF3">
    <property type="entry name" value="HYDROXYACYL-THIOESTER DEHYDRATASE TYPE 2, MITOCHONDRIAL"/>
    <property type="match status" value="1"/>
</dbReference>
<dbReference type="RefSeq" id="WP_307479132.1">
    <property type="nucleotide sequence ID" value="NZ_JAUSUB010000036.1"/>
</dbReference>
<keyword evidence="2" id="KW-0456">Lyase</keyword>
<dbReference type="Proteomes" id="UP001238088">
    <property type="component" value="Unassembled WGS sequence"/>
</dbReference>
<dbReference type="InterPro" id="IPR050965">
    <property type="entry name" value="UPF0336/Enoyl-CoA_hydratase"/>
</dbReference>
<dbReference type="Pfam" id="PF01575">
    <property type="entry name" value="MaoC_dehydratas"/>
    <property type="match status" value="1"/>
</dbReference>
<organism evidence="2 3">
    <name type="scientific">Cytobacillus purgationiresistens</name>
    <dbReference type="NCBI Taxonomy" id="863449"/>
    <lineage>
        <taxon>Bacteria</taxon>
        <taxon>Bacillati</taxon>
        <taxon>Bacillota</taxon>
        <taxon>Bacilli</taxon>
        <taxon>Bacillales</taxon>
        <taxon>Bacillaceae</taxon>
        <taxon>Cytobacillus</taxon>
    </lineage>
</organism>
<comment type="caution">
    <text evidence="2">The sequence shown here is derived from an EMBL/GenBank/DDBJ whole genome shotgun (WGS) entry which is preliminary data.</text>
</comment>
<gene>
    <name evidence="2" type="ORF">J2S17_005181</name>
</gene>
<reference evidence="2 3" key="1">
    <citation type="submission" date="2023-07" db="EMBL/GenBank/DDBJ databases">
        <title>Genomic Encyclopedia of Type Strains, Phase IV (KMG-IV): sequencing the most valuable type-strain genomes for metagenomic binning, comparative biology and taxonomic classification.</title>
        <authorList>
            <person name="Goeker M."/>
        </authorList>
    </citation>
    <scope>NUCLEOTIDE SEQUENCE [LARGE SCALE GENOMIC DNA]</scope>
    <source>
        <strain evidence="2 3">DSM 23494</strain>
    </source>
</reference>
<dbReference type="InterPro" id="IPR002539">
    <property type="entry name" value="MaoC-like_dom"/>
</dbReference>
<proteinExistence type="predicted"/>
<accession>A0ABU0APN6</accession>
<dbReference type="EMBL" id="JAUSUB010000036">
    <property type="protein sequence ID" value="MDQ0273249.1"/>
    <property type="molecule type" value="Genomic_DNA"/>
</dbReference>
<keyword evidence="3" id="KW-1185">Reference proteome</keyword>
<dbReference type="GO" id="GO:0016829">
    <property type="term" value="F:lyase activity"/>
    <property type="evidence" value="ECO:0007669"/>
    <property type="project" value="UniProtKB-KW"/>
</dbReference>
<evidence type="ECO:0000313" key="2">
    <source>
        <dbReference type="EMBL" id="MDQ0273249.1"/>
    </source>
</evidence>
<sequence>MGYLLTELSIGQTAQLQRTFTEADVLACQVLTHDYSPVYNPDEEVWRVNYERPIVPGLLAEGLIHQVVSEKLPGAACILLQKEVIFYHPVYTNDKITAELEVIDINKERSWVTQKVTCFNQVGNEVIRGQIVLFVLPKED</sequence>
<name>A0ABU0APN6_9BACI</name>
<evidence type="ECO:0000259" key="1">
    <source>
        <dbReference type="Pfam" id="PF01575"/>
    </source>
</evidence>
<dbReference type="InterPro" id="IPR029069">
    <property type="entry name" value="HotDog_dom_sf"/>
</dbReference>
<feature type="domain" description="MaoC-like" evidence="1">
    <location>
        <begin position="14"/>
        <end position="109"/>
    </location>
</feature>